<dbReference type="AlphaFoldDB" id="A0A8H3X6T4"/>
<organism evidence="4 5">
    <name type="scientific">Gigaspora margarita</name>
    <dbReference type="NCBI Taxonomy" id="4874"/>
    <lineage>
        <taxon>Eukaryota</taxon>
        <taxon>Fungi</taxon>
        <taxon>Fungi incertae sedis</taxon>
        <taxon>Mucoromycota</taxon>
        <taxon>Glomeromycotina</taxon>
        <taxon>Glomeromycetes</taxon>
        <taxon>Diversisporales</taxon>
        <taxon>Gigasporaceae</taxon>
        <taxon>Gigaspora</taxon>
    </lineage>
</organism>
<dbReference type="OrthoDB" id="2397810at2759"/>
<evidence type="ECO:0000256" key="1">
    <source>
        <dbReference type="SAM" id="Coils"/>
    </source>
</evidence>
<feature type="transmembrane region" description="Helical" evidence="3">
    <location>
        <begin position="155"/>
        <end position="174"/>
    </location>
</feature>
<feature type="compositionally biased region" description="Basic and acidic residues" evidence="2">
    <location>
        <begin position="1"/>
        <end position="16"/>
    </location>
</feature>
<keyword evidence="5" id="KW-1185">Reference proteome</keyword>
<keyword evidence="1" id="KW-0175">Coiled coil</keyword>
<feature type="region of interest" description="Disordered" evidence="2">
    <location>
        <begin position="1"/>
        <end position="20"/>
    </location>
</feature>
<accession>A0A8H3X6T4</accession>
<sequence>MSLKEKKQKSNLEKRNMNSTHSKILMRDISAVTLSSGEYERYYKRFESMQNKNGAQLFQHGVQLCCQNTFVHKTFKDLYQKENDPKILRAAYEYCNNQHEPKTKNTTTINNIYIKNKVECSNPQRSKEYNKPQEAKDKIESTKIACPRNNFLRKISFFIMTFIIIGLFLYMSAIKNIKDKEIRIKELEINNQKKQDKYDKLSFEYNKIIKKLRTENDEY</sequence>
<keyword evidence="3" id="KW-1133">Transmembrane helix</keyword>
<evidence type="ECO:0000313" key="4">
    <source>
        <dbReference type="EMBL" id="KAF0419891.1"/>
    </source>
</evidence>
<comment type="caution">
    <text evidence="4">The sequence shown here is derived from an EMBL/GenBank/DDBJ whole genome shotgun (WGS) entry which is preliminary data.</text>
</comment>
<proteinExistence type="predicted"/>
<evidence type="ECO:0000256" key="2">
    <source>
        <dbReference type="SAM" id="MobiDB-lite"/>
    </source>
</evidence>
<keyword evidence="3" id="KW-0812">Transmembrane</keyword>
<feature type="coiled-coil region" evidence="1">
    <location>
        <begin position="170"/>
        <end position="204"/>
    </location>
</feature>
<gene>
    <name evidence="4" type="ORF">F8M41_007112</name>
</gene>
<evidence type="ECO:0000313" key="5">
    <source>
        <dbReference type="Proteomes" id="UP000439903"/>
    </source>
</evidence>
<keyword evidence="3" id="KW-0472">Membrane</keyword>
<reference evidence="4 5" key="1">
    <citation type="journal article" date="2019" name="Environ. Microbiol.">
        <title>At the nexus of three kingdoms: the genome of the mycorrhizal fungus Gigaspora margarita provides insights into plant, endobacterial and fungal interactions.</title>
        <authorList>
            <person name="Venice F."/>
            <person name="Ghignone S."/>
            <person name="Salvioli di Fossalunga A."/>
            <person name="Amselem J."/>
            <person name="Novero M."/>
            <person name="Xianan X."/>
            <person name="Sedzielewska Toro K."/>
            <person name="Morin E."/>
            <person name="Lipzen A."/>
            <person name="Grigoriev I.V."/>
            <person name="Henrissat B."/>
            <person name="Martin F.M."/>
            <person name="Bonfante P."/>
        </authorList>
    </citation>
    <scope>NUCLEOTIDE SEQUENCE [LARGE SCALE GENOMIC DNA]</scope>
    <source>
        <strain evidence="4 5">BEG34</strain>
    </source>
</reference>
<dbReference type="EMBL" id="WTPW01001705">
    <property type="protein sequence ID" value="KAF0419891.1"/>
    <property type="molecule type" value="Genomic_DNA"/>
</dbReference>
<protein>
    <submittedName>
        <fullName evidence="4">Uncharacterized protein</fullName>
    </submittedName>
</protein>
<dbReference type="Proteomes" id="UP000439903">
    <property type="component" value="Unassembled WGS sequence"/>
</dbReference>
<evidence type="ECO:0000256" key="3">
    <source>
        <dbReference type="SAM" id="Phobius"/>
    </source>
</evidence>
<name>A0A8H3X6T4_GIGMA</name>